<evidence type="ECO:0000256" key="6">
    <source>
        <dbReference type="RuleBase" id="RU910716"/>
    </source>
</evidence>
<dbReference type="Pfam" id="PF09815">
    <property type="entry name" value="XK-related"/>
    <property type="match status" value="1"/>
</dbReference>
<dbReference type="EMBL" id="RCHS01001919">
    <property type="protein sequence ID" value="RMX50681.1"/>
    <property type="molecule type" value="Genomic_DNA"/>
</dbReference>
<dbReference type="GO" id="GO:0005886">
    <property type="term" value="C:plasma membrane"/>
    <property type="evidence" value="ECO:0007669"/>
    <property type="project" value="UniProtKB-ARBA"/>
</dbReference>
<gene>
    <name evidence="7" type="ORF">pdam_00025963</name>
</gene>
<dbReference type="AlphaFoldDB" id="A0A3M6UAN8"/>
<accession>A0A3M6UAN8</accession>
<evidence type="ECO:0000256" key="4">
    <source>
        <dbReference type="ARBA" id="ARBA00022989"/>
    </source>
</evidence>
<protein>
    <recommendedName>
        <fullName evidence="6">XK-related protein</fullName>
    </recommendedName>
</protein>
<dbReference type="Proteomes" id="UP000275408">
    <property type="component" value="Unassembled WGS sequence"/>
</dbReference>
<evidence type="ECO:0000256" key="3">
    <source>
        <dbReference type="ARBA" id="ARBA00022692"/>
    </source>
</evidence>
<evidence type="ECO:0000256" key="5">
    <source>
        <dbReference type="ARBA" id="ARBA00023136"/>
    </source>
</evidence>
<comment type="subcellular location">
    <subcellularLocation>
        <location evidence="1 6">Membrane</location>
        <topology evidence="1 6">Multi-pass membrane protein</topology>
    </subcellularLocation>
</comment>
<evidence type="ECO:0000256" key="2">
    <source>
        <dbReference type="ARBA" id="ARBA00008789"/>
    </source>
</evidence>
<organism evidence="7 8">
    <name type="scientific">Pocillopora damicornis</name>
    <name type="common">Cauliflower coral</name>
    <name type="synonym">Millepora damicornis</name>
    <dbReference type="NCBI Taxonomy" id="46731"/>
    <lineage>
        <taxon>Eukaryota</taxon>
        <taxon>Metazoa</taxon>
        <taxon>Cnidaria</taxon>
        <taxon>Anthozoa</taxon>
        <taxon>Hexacorallia</taxon>
        <taxon>Scleractinia</taxon>
        <taxon>Astrocoeniina</taxon>
        <taxon>Pocilloporidae</taxon>
        <taxon>Pocillopora</taxon>
    </lineage>
</organism>
<keyword evidence="3" id="KW-0812">Transmembrane</keyword>
<evidence type="ECO:0000313" key="7">
    <source>
        <dbReference type="EMBL" id="RMX50681.1"/>
    </source>
</evidence>
<comment type="caution">
    <text evidence="7">The sequence shown here is derived from an EMBL/GenBank/DDBJ whole genome shotgun (WGS) entry which is preliminary data.</text>
</comment>
<reference evidence="7 8" key="1">
    <citation type="journal article" date="2018" name="Sci. Rep.">
        <title>Comparative analysis of the Pocillopora damicornis genome highlights role of immune system in coral evolution.</title>
        <authorList>
            <person name="Cunning R."/>
            <person name="Bay R.A."/>
            <person name="Gillette P."/>
            <person name="Baker A.C."/>
            <person name="Traylor-Knowles N."/>
        </authorList>
    </citation>
    <scope>NUCLEOTIDE SEQUENCE [LARGE SCALE GENOMIC DNA]</scope>
    <source>
        <strain evidence="7">RSMAS</strain>
        <tissue evidence="7">Whole animal</tissue>
    </source>
</reference>
<keyword evidence="5" id="KW-0472">Membrane</keyword>
<sequence length="83" mass="9577">MLRIKLRRLQPLRDWKLLFSVSRNGALQMKSTRCMHFDFAVLFEAVLESAPQFIIQLFAISVQEEPAAIMQIISLPISFLNQA</sequence>
<evidence type="ECO:0000256" key="1">
    <source>
        <dbReference type="ARBA" id="ARBA00004141"/>
    </source>
</evidence>
<proteinExistence type="inferred from homology"/>
<comment type="similarity">
    <text evidence="2 6">Belongs to the XK family.</text>
</comment>
<dbReference type="InterPro" id="IPR018629">
    <property type="entry name" value="XK-rel"/>
</dbReference>
<keyword evidence="4" id="KW-1133">Transmembrane helix</keyword>
<keyword evidence="8" id="KW-1185">Reference proteome</keyword>
<name>A0A3M6UAN8_POCDA</name>
<evidence type="ECO:0000313" key="8">
    <source>
        <dbReference type="Proteomes" id="UP000275408"/>
    </source>
</evidence>